<evidence type="ECO:0008006" key="4">
    <source>
        <dbReference type="Google" id="ProtNLM"/>
    </source>
</evidence>
<protein>
    <recommendedName>
        <fullName evidence="4">Transmembrane protein</fullName>
    </recommendedName>
</protein>
<evidence type="ECO:0000313" key="3">
    <source>
        <dbReference type="Proteomes" id="UP000276133"/>
    </source>
</evidence>
<dbReference type="EMBL" id="REGN01000523">
    <property type="protein sequence ID" value="RNA41315.1"/>
    <property type="molecule type" value="Genomic_DNA"/>
</dbReference>
<dbReference type="Proteomes" id="UP000276133">
    <property type="component" value="Unassembled WGS sequence"/>
</dbReference>
<name>A0A3M7T048_BRAPC</name>
<sequence length="150" mass="17810">MEKNVQNYVQIYGFTFLLYCFIFLEKTLQIIWSHIDLIDNLIDIEISDIEISISLIFRCFLFVESSFCFVGDILEQSKLLKKFVFTRLDNEQINCDLEQHIRLSILFFSLNLTNGTFFFVQLMPSLSQVRAINNSQSVDTTTRLRIYRMY</sequence>
<keyword evidence="1" id="KW-0812">Transmembrane</keyword>
<dbReference type="AlphaFoldDB" id="A0A3M7T048"/>
<gene>
    <name evidence="2" type="ORF">BpHYR1_031597</name>
</gene>
<proteinExistence type="predicted"/>
<reference evidence="2 3" key="1">
    <citation type="journal article" date="2018" name="Sci. Rep.">
        <title>Genomic signatures of local adaptation to the degree of environmental predictability in rotifers.</title>
        <authorList>
            <person name="Franch-Gras L."/>
            <person name="Hahn C."/>
            <person name="Garcia-Roger E.M."/>
            <person name="Carmona M.J."/>
            <person name="Serra M."/>
            <person name="Gomez A."/>
        </authorList>
    </citation>
    <scope>NUCLEOTIDE SEQUENCE [LARGE SCALE GENOMIC DNA]</scope>
    <source>
        <strain evidence="2">HYR1</strain>
    </source>
</reference>
<evidence type="ECO:0000256" key="1">
    <source>
        <dbReference type="SAM" id="Phobius"/>
    </source>
</evidence>
<keyword evidence="1" id="KW-0472">Membrane</keyword>
<accession>A0A3M7T048</accession>
<keyword evidence="3" id="KW-1185">Reference proteome</keyword>
<feature type="transmembrane region" description="Helical" evidence="1">
    <location>
        <begin position="12"/>
        <end position="35"/>
    </location>
</feature>
<feature type="transmembrane region" description="Helical" evidence="1">
    <location>
        <begin position="55"/>
        <end position="74"/>
    </location>
</feature>
<organism evidence="2 3">
    <name type="scientific">Brachionus plicatilis</name>
    <name type="common">Marine rotifer</name>
    <name type="synonym">Brachionus muelleri</name>
    <dbReference type="NCBI Taxonomy" id="10195"/>
    <lineage>
        <taxon>Eukaryota</taxon>
        <taxon>Metazoa</taxon>
        <taxon>Spiralia</taxon>
        <taxon>Gnathifera</taxon>
        <taxon>Rotifera</taxon>
        <taxon>Eurotatoria</taxon>
        <taxon>Monogononta</taxon>
        <taxon>Pseudotrocha</taxon>
        <taxon>Ploima</taxon>
        <taxon>Brachionidae</taxon>
        <taxon>Brachionus</taxon>
    </lineage>
</organism>
<keyword evidence="1" id="KW-1133">Transmembrane helix</keyword>
<comment type="caution">
    <text evidence="2">The sequence shown here is derived from an EMBL/GenBank/DDBJ whole genome shotgun (WGS) entry which is preliminary data.</text>
</comment>
<evidence type="ECO:0000313" key="2">
    <source>
        <dbReference type="EMBL" id="RNA41315.1"/>
    </source>
</evidence>